<proteinExistence type="predicted"/>
<feature type="chain" id="PRO_5024841388" evidence="1">
    <location>
        <begin position="16"/>
        <end position="59"/>
    </location>
</feature>
<organism evidence="2 3">
    <name type="scientific">Aspergillus novoparasiticus</name>
    <dbReference type="NCBI Taxonomy" id="986946"/>
    <lineage>
        <taxon>Eukaryota</taxon>
        <taxon>Fungi</taxon>
        <taxon>Dikarya</taxon>
        <taxon>Ascomycota</taxon>
        <taxon>Pezizomycotina</taxon>
        <taxon>Eurotiomycetes</taxon>
        <taxon>Eurotiomycetidae</taxon>
        <taxon>Eurotiales</taxon>
        <taxon>Aspergillaceae</taxon>
        <taxon>Aspergillus</taxon>
        <taxon>Aspergillus subgen. Circumdati</taxon>
    </lineage>
</organism>
<dbReference type="AlphaFoldDB" id="A0A5N6EEX6"/>
<dbReference type="EMBL" id="ML733486">
    <property type="protein sequence ID" value="KAB8216162.1"/>
    <property type="molecule type" value="Genomic_DNA"/>
</dbReference>
<keyword evidence="3" id="KW-1185">Reference proteome</keyword>
<accession>A0A5N6EEX6</accession>
<feature type="signal peptide" evidence="1">
    <location>
        <begin position="1"/>
        <end position="15"/>
    </location>
</feature>
<evidence type="ECO:0000256" key="1">
    <source>
        <dbReference type="SAM" id="SignalP"/>
    </source>
</evidence>
<evidence type="ECO:0000313" key="3">
    <source>
        <dbReference type="Proteomes" id="UP000326799"/>
    </source>
</evidence>
<keyword evidence="1" id="KW-0732">Signal</keyword>
<dbReference type="Proteomes" id="UP000326799">
    <property type="component" value="Unassembled WGS sequence"/>
</dbReference>
<gene>
    <name evidence="2" type="ORF">BDV33DRAFT_179517</name>
</gene>
<reference evidence="2 3" key="1">
    <citation type="submission" date="2019-04" db="EMBL/GenBank/DDBJ databases">
        <title>Fungal friends and foes A comparative genomics study of 23 Aspergillus species from section Flavi.</title>
        <authorList>
            <consortium name="DOE Joint Genome Institute"/>
            <person name="Kjaerbolling I."/>
            <person name="Vesth T.C."/>
            <person name="Frisvad J.C."/>
            <person name="Nybo J.L."/>
            <person name="Theobald S."/>
            <person name="Kildgaard S."/>
            <person name="Petersen T.I."/>
            <person name="Kuo A."/>
            <person name="Sato A."/>
            <person name="Lyhne E.K."/>
            <person name="Kogle M.E."/>
            <person name="Wiebenga A."/>
            <person name="Kun R.S."/>
            <person name="Lubbers R.J."/>
            <person name="Makela M.R."/>
            <person name="Barry K."/>
            <person name="Chovatia M."/>
            <person name="Clum A."/>
            <person name="Daum C."/>
            <person name="Haridas S."/>
            <person name="He G."/>
            <person name="LaButti K."/>
            <person name="Lipzen A."/>
            <person name="Mondo S."/>
            <person name="Pangilinan J."/>
            <person name="Riley R."/>
            <person name="Salamov A."/>
            <person name="Simmons B.A."/>
            <person name="Magnuson J.K."/>
            <person name="Henrissat B."/>
            <person name="Mortensen U.H."/>
            <person name="Larsen T.O."/>
            <person name="De vries R.P."/>
            <person name="Grigoriev I.V."/>
            <person name="Machida M."/>
            <person name="Baker S.E."/>
            <person name="Andersen M.R."/>
        </authorList>
    </citation>
    <scope>NUCLEOTIDE SEQUENCE [LARGE SCALE GENOMIC DNA]</scope>
    <source>
        <strain evidence="2 3">CBS 126849</strain>
    </source>
</reference>
<sequence length="59" mass="6563">MLLSIVCMILPIVDTSSCHGTQYQDLPVFLLIRRSSIPNPDVLGITHVLDAFHEICIRG</sequence>
<evidence type="ECO:0000313" key="2">
    <source>
        <dbReference type="EMBL" id="KAB8216162.1"/>
    </source>
</evidence>
<name>A0A5N6EEX6_9EURO</name>
<protein>
    <submittedName>
        <fullName evidence="2">Uncharacterized protein</fullName>
    </submittedName>
</protein>